<organism evidence="5 6">
    <name type="scientific">Crassaminicella indica</name>
    <dbReference type="NCBI Taxonomy" id="2855394"/>
    <lineage>
        <taxon>Bacteria</taxon>
        <taxon>Bacillati</taxon>
        <taxon>Bacillota</taxon>
        <taxon>Clostridia</taxon>
        <taxon>Eubacteriales</taxon>
        <taxon>Clostridiaceae</taxon>
        <taxon>Crassaminicella</taxon>
    </lineage>
</organism>
<dbReference type="Pfam" id="PF08282">
    <property type="entry name" value="Hydrolase_3"/>
    <property type="match status" value="1"/>
</dbReference>
<evidence type="ECO:0000256" key="2">
    <source>
        <dbReference type="ARBA" id="ARBA00022723"/>
    </source>
</evidence>
<evidence type="ECO:0000313" key="5">
    <source>
        <dbReference type="EMBL" id="QXM07126.1"/>
    </source>
</evidence>
<keyword evidence="2" id="KW-0479">Metal-binding</keyword>
<dbReference type="RefSeq" id="WP_218283812.1">
    <property type="nucleotide sequence ID" value="NZ_CP078093.1"/>
</dbReference>
<dbReference type="NCBIfam" id="TIGR01484">
    <property type="entry name" value="HAD-SF-IIB"/>
    <property type="match status" value="1"/>
</dbReference>
<dbReference type="SFLD" id="SFLDG01140">
    <property type="entry name" value="C2.B:_Phosphomannomutase_and_P"/>
    <property type="match status" value="1"/>
</dbReference>
<dbReference type="Proteomes" id="UP000886818">
    <property type="component" value="Chromosome"/>
</dbReference>
<sequence length="264" mass="30373">MRYKAVISDLDGTLLNSNHRISNYTKGVIQKVVEKGIKFFIATGRHHMDAAHIKKQLELDTTLISSNGSRVHHGEEEIFAYDLEEEIVKELLRMDIDEDIYKNIYQGDQWFAEREMNWIKQFNNESGFFYKLVDFKSLKNYNAAKIFFICEQHEKLIKVKEKIEKNYEGQLNIAFSLPQCLEIMPQGVSKGHALKNVLKKYDIQLEEVVAFGDGLNDLEMLTAAGKGLVMGNAHDKLKEVLPDHEIIGTNDEDAVANYLEKLFL</sequence>
<comment type="cofactor">
    <cofactor evidence="1">
        <name>Mg(2+)</name>
        <dbReference type="ChEBI" id="CHEBI:18420"/>
    </cofactor>
</comment>
<gene>
    <name evidence="5" type="ORF">KVH43_05320</name>
</gene>
<evidence type="ECO:0000256" key="4">
    <source>
        <dbReference type="ARBA" id="ARBA00022842"/>
    </source>
</evidence>
<dbReference type="PANTHER" id="PTHR47267:SF4">
    <property type="entry name" value="PYRIDOXAL PHOSPHATE PHOSPHATASE YIGL"/>
    <property type="match status" value="1"/>
</dbReference>
<dbReference type="SFLD" id="SFLDS00003">
    <property type="entry name" value="Haloacid_Dehalogenase"/>
    <property type="match status" value="1"/>
</dbReference>
<reference evidence="5" key="1">
    <citation type="submission" date="2021-07" db="EMBL/GenBank/DDBJ databases">
        <title>Complete genome sequence of Crassaminicella sp. 143-21, isolated from a deep-sea hydrothermal vent.</title>
        <authorList>
            <person name="Li X."/>
        </authorList>
    </citation>
    <scope>NUCLEOTIDE SEQUENCE</scope>
    <source>
        <strain evidence="5">143-21</strain>
    </source>
</reference>
<evidence type="ECO:0000256" key="3">
    <source>
        <dbReference type="ARBA" id="ARBA00022801"/>
    </source>
</evidence>
<dbReference type="InterPro" id="IPR006379">
    <property type="entry name" value="HAD-SF_hydro_IIB"/>
</dbReference>
<dbReference type="InterPro" id="IPR000150">
    <property type="entry name" value="Cof"/>
</dbReference>
<dbReference type="NCBIfam" id="TIGR00099">
    <property type="entry name" value="Cof-subfamily"/>
    <property type="match status" value="1"/>
</dbReference>
<dbReference type="EMBL" id="CP078093">
    <property type="protein sequence ID" value="QXM07126.1"/>
    <property type="molecule type" value="Genomic_DNA"/>
</dbReference>
<evidence type="ECO:0000313" key="6">
    <source>
        <dbReference type="Proteomes" id="UP000886818"/>
    </source>
</evidence>
<keyword evidence="6" id="KW-1185">Reference proteome</keyword>
<protein>
    <submittedName>
        <fullName evidence="5">Cof-type HAD-IIB family hydrolase</fullName>
    </submittedName>
</protein>
<dbReference type="GO" id="GO:0016787">
    <property type="term" value="F:hydrolase activity"/>
    <property type="evidence" value="ECO:0007669"/>
    <property type="project" value="UniProtKB-KW"/>
</dbReference>
<dbReference type="PROSITE" id="PS01229">
    <property type="entry name" value="COF_2"/>
    <property type="match status" value="1"/>
</dbReference>
<dbReference type="SFLD" id="SFLDG01144">
    <property type="entry name" value="C2.B.4:_PGP_Like"/>
    <property type="match status" value="1"/>
</dbReference>
<dbReference type="PANTHER" id="PTHR47267">
    <property type="match status" value="1"/>
</dbReference>
<evidence type="ECO:0000256" key="1">
    <source>
        <dbReference type="ARBA" id="ARBA00001946"/>
    </source>
</evidence>
<keyword evidence="3 5" id="KW-0378">Hydrolase</keyword>
<name>A0ABX8REB0_9CLOT</name>
<keyword evidence="4" id="KW-0460">Magnesium</keyword>
<proteinExistence type="predicted"/>
<dbReference type="CDD" id="cd07516">
    <property type="entry name" value="HAD_Pase"/>
    <property type="match status" value="1"/>
</dbReference>
<dbReference type="PROSITE" id="PS01228">
    <property type="entry name" value="COF_1"/>
    <property type="match status" value="1"/>
</dbReference>
<accession>A0ABX8REB0</accession>